<evidence type="ECO:0000256" key="1">
    <source>
        <dbReference type="SAM" id="Coils"/>
    </source>
</evidence>
<keyword evidence="1" id="KW-0175">Coiled coil</keyword>
<name>A0ABR6BLL1_9PSEU</name>
<dbReference type="EMBL" id="JACJID010000003">
    <property type="protein sequence ID" value="MBA8927531.1"/>
    <property type="molecule type" value="Genomic_DNA"/>
</dbReference>
<organism evidence="2 3">
    <name type="scientific">Kutzneria viridogrisea</name>
    <dbReference type="NCBI Taxonomy" id="47990"/>
    <lineage>
        <taxon>Bacteria</taxon>
        <taxon>Bacillati</taxon>
        <taxon>Actinomycetota</taxon>
        <taxon>Actinomycetes</taxon>
        <taxon>Pseudonocardiales</taxon>
        <taxon>Pseudonocardiaceae</taxon>
        <taxon>Kutzneria</taxon>
    </lineage>
</organism>
<dbReference type="RefSeq" id="WP_025355311.1">
    <property type="nucleotide sequence ID" value="NZ_BAAABQ010000056.1"/>
</dbReference>
<gene>
    <name evidence="2" type="ORF">BC739_004737</name>
</gene>
<comment type="caution">
    <text evidence="2">The sequence shown here is derived from an EMBL/GenBank/DDBJ whole genome shotgun (WGS) entry which is preliminary data.</text>
</comment>
<accession>A0ABR6BLL1</accession>
<protein>
    <submittedName>
        <fullName evidence="2">Uncharacterized protein YciW</fullName>
    </submittedName>
</protein>
<evidence type="ECO:0000313" key="3">
    <source>
        <dbReference type="Proteomes" id="UP000517916"/>
    </source>
</evidence>
<evidence type="ECO:0000313" key="2">
    <source>
        <dbReference type="EMBL" id="MBA8927531.1"/>
    </source>
</evidence>
<dbReference type="Proteomes" id="UP000517916">
    <property type="component" value="Unassembled WGS sequence"/>
</dbReference>
<feature type="coiled-coil region" evidence="1">
    <location>
        <begin position="85"/>
        <end position="112"/>
    </location>
</feature>
<reference evidence="2 3" key="1">
    <citation type="submission" date="2020-08" db="EMBL/GenBank/DDBJ databases">
        <title>Genomic Encyclopedia of Archaeal and Bacterial Type Strains, Phase II (KMG-II): from individual species to whole genera.</title>
        <authorList>
            <person name="Goeker M."/>
        </authorList>
    </citation>
    <scope>NUCLEOTIDE SEQUENCE [LARGE SCALE GENOMIC DNA]</scope>
    <source>
        <strain evidence="2 3">DSM 43850</strain>
    </source>
</reference>
<keyword evidence="3" id="KW-1185">Reference proteome</keyword>
<sequence length="125" mass="14016">MSEDWAAVAKAINERVQELGLLQRAVAERADVSQAIVRELQYNTVERRRSARTLEALSVALEWHPQHLTAVLRGRRPPAPGEEAEEELSARLAAIEDRLTEITQRLDEISSHLAAATGDGDRRRQ</sequence>
<dbReference type="SUPFAM" id="SSF47413">
    <property type="entry name" value="lambda repressor-like DNA-binding domains"/>
    <property type="match status" value="1"/>
</dbReference>
<dbReference type="InterPro" id="IPR010982">
    <property type="entry name" value="Lambda_DNA-bd_dom_sf"/>
</dbReference>
<proteinExistence type="predicted"/>